<evidence type="ECO:0000313" key="4">
    <source>
        <dbReference type="Proteomes" id="UP000246005"/>
    </source>
</evidence>
<evidence type="ECO:0000256" key="1">
    <source>
        <dbReference type="PROSITE-ProRule" id="PRU01251"/>
    </source>
</evidence>
<sequence length="146" mass="15431">MKQVRTRVIMAAQAEARRRGDRRLSTEHLLLGLLHEPAAVTALGVDLATARAGLEGLDRAALTAIGIDTGEFAATVVPAATKRPPLTTAARATLLRAIKPTPRSRAVHPTAEQFVLALLANDRPDPAADLLAHRGVDTAAVRARLS</sequence>
<evidence type="ECO:0000259" key="2">
    <source>
        <dbReference type="PROSITE" id="PS51903"/>
    </source>
</evidence>
<dbReference type="EMBL" id="QGHB01000001">
    <property type="protein sequence ID" value="PWK90636.1"/>
    <property type="molecule type" value="Genomic_DNA"/>
</dbReference>
<name>A0A316IDH1_9PSEU</name>
<dbReference type="Pfam" id="PF02861">
    <property type="entry name" value="Clp_N"/>
    <property type="match status" value="1"/>
</dbReference>
<dbReference type="PROSITE" id="PS51903">
    <property type="entry name" value="CLP_R"/>
    <property type="match status" value="1"/>
</dbReference>
<dbReference type="Proteomes" id="UP000246005">
    <property type="component" value="Unassembled WGS sequence"/>
</dbReference>
<gene>
    <name evidence="3" type="ORF">C8D88_101654</name>
</gene>
<dbReference type="SUPFAM" id="SSF81923">
    <property type="entry name" value="Double Clp-N motif"/>
    <property type="match status" value="1"/>
</dbReference>
<dbReference type="AlphaFoldDB" id="A0A316IDH1"/>
<feature type="domain" description="Clp R" evidence="2">
    <location>
        <begin position="1"/>
        <end position="146"/>
    </location>
</feature>
<protein>
    <submittedName>
        <fullName evidence="3">ClpA/ClpB-like protein</fullName>
    </submittedName>
</protein>
<comment type="caution">
    <text evidence="3">The sequence shown here is derived from an EMBL/GenBank/DDBJ whole genome shotgun (WGS) entry which is preliminary data.</text>
</comment>
<evidence type="ECO:0000313" key="3">
    <source>
        <dbReference type="EMBL" id="PWK90636.1"/>
    </source>
</evidence>
<proteinExistence type="predicted"/>
<reference evidence="3 4" key="1">
    <citation type="submission" date="2018-05" db="EMBL/GenBank/DDBJ databases">
        <title>Genomic Encyclopedia of Type Strains, Phase IV (KMG-IV): sequencing the most valuable type-strain genomes for metagenomic binning, comparative biology and taxonomic classification.</title>
        <authorList>
            <person name="Goeker M."/>
        </authorList>
    </citation>
    <scope>NUCLEOTIDE SEQUENCE [LARGE SCALE GENOMIC DNA]</scope>
    <source>
        <strain evidence="3 4">DSM 45480</strain>
    </source>
</reference>
<accession>A0A316IDH1</accession>
<dbReference type="InterPro" id="IPR036628">
    <property type="entry name" value="Clp_N_dom_sf"/>
</dbReference>
<keyword evidence="1" id="KW-0677">Repeat</keyword>
<organism evidence="3 4">
    <name type="scientific">Lentzea atacamensis</name>
    <dbReference type="NCBI Taxonomy" id="531938"/>
    <lineage>
        <taxon>Bacteria</taxon>
        <taxon>Bacillati</taxon>
        <taxon>Actinomycetota</taxon>
        <taxon>Actinomycetes</taxon>
        <taxon>Pseudonocardiales</taxon>
        <taxon>Pseudonocardiaceae</taxon>
        <taxon>Lentzea</taxon>
    </lineage>
</organism>
<dbReference type="InterPro" id="IPR004176">
    <property type="entry name" value="Clp_R_N"/>
</dbReference>
<dbReference type="Gene3D" id="1.10.1780.10">
    <property type="entry name" value="Clp, N-terminal domain"/>
    <property type="match status" value="1"/>
</dbReference>